<dbReference type="SUPFAM" id="SSF47384">
    <property type="entry name" value="Homodimeric domain of signal transducing histidine kinase"/>
    <property type="match status" value="1"/>
</dbReference>
<dbReference type="PANTHER" id="PTHR43065:SF42">
    <property type="entry name" value="TWO-COMPONENT SENSOR PPRA"/>
    <property type="match status" value="1"/>
</dbReference>
<keyword evidence="3" id="KW-0597">Phosphoprotein</keyword>
<reference evidence="5" key="1">
    <citation type="submission" date="2019-03" db="EMBL/GenBank/DDBJ databases">
        <title>Lake Tanganyika Metagenome-Assembled Genomes (MAGs).</title>
        <authorList>
            <person name="Tran P."/>
        </authorList>
    </citation>
    <scope>NUCLEOTIDE SEQUENCE</scope>
    <source>
        <strain evidence="5">K_DeepCast_150m_m2_040</strain>
    </source>
</reference>
<dbReference type="PRINTS" id="PR00344">
    <property type="entry name" value="BCTRLSENSOR"/>
</dbReference>
<dbReference type="InterPro" id="IPR036890">
    <property type="entry name" value="HATPase_C_sf"/>
</dbReference>
<dbReference type="EC" id="2.7.13.3" evidence="2"/>
<dbReference type="SUPFAM" id="SSF55874">
    <property type="entry name" value="ATPase domain of HSP90 chaperone/DNA topoisomerase II/histidine kinase"/>
    <property type="match status" value="1"/>
</dbReference>
<evidence type="ECO:0000259" key="4">
    <source>
        <dbReference type="PROSITE" id="PS50109"/>
    </source>
</evidence>
<feature type="domain" description="Histidine kinase" evidence="4">
    <location>
        <begin position="87"/>
        <end position="295"/>
    </location>
</feature>
<dbReference type="SMART" id="SM00387">
    <property type="entry name" value="HATPase_c"/>
    <property type="match status" value="1"/>
</dbReference>
<accession>A0A937XGQ4</accession>
<dbReference type="Gene3D" id="1.10.287.130">
    <property type="match status" value="1"/>
</dbReference>
<dbReference type="Proteomes" id="UP000779900">
    <property type="component" value="Unassembled WGS sequence"/>
</dbReference>
<dbReference type="InterPro" id="IPR005467">
    <property type="entry name" value="His_kinase_dom"/>
</dbReference>
<dbReference type="SMART" id="SM00388">
    <property type="entry name" value="HisKA"/>
    <property type="match status" value="1"/>
</dbReference>
<comment type="caution">
    <text evidence="5">The sequence shown here is derived from an EMBL/GenBank/DDBJ whole genome shotgun (WGS) entry which is preliminary data.</text>
</comment>
<sequence>MRALDRGWPFGVGFRAVSRPTTIEETQPVLFCEIRGCPGLAASRGFDALAFSADHYRLSAMAKLPKASNEGLEQTQDWIMCAKLVTGLVHEINNPLDGVINCIRTVRSGKLDAKREKEYLALAEQELFRVTTLTKRLLGLARENPPALVDANLNELVEKSLFFVDYRRARSGIRLKRSLQKGLPVVQVDHPAILQIIVNLLQNAIESMTAGGTLAVTTEADAEWVKLSVGDTGRGIPAEDLARIFYPFFTTKQGTGTGLGLAVSQSIAEQHQGGITVRSEVGKGSTFTLRLPRNRARG</sequence>
<proteinExistence type="predicted"/>
<dbReference type="EMBL" id="VGIR01000025">
    <property type="protein sequence ID" value="MBM3331311.1"/>
    <property type="molecule type" value="Genomic_DNA"/>
</dbReference>
<evidence type="ECO:0000256" key="2">
    <source>
        <dbReference type="ARBA" id="ARBA00012438"/>
    </source>
</evidence>
<name>A0A937XGQ4_UNCW3</name>
<dbReference type="InterPro" id="IPR004358">
    <property type="entry name" value="Sig_transdc_His_kin-like_C"/>
</dbReference>
<dbReference type="Gene3D" id="3.30.565.10">
    <property type="entry name" value="Histidine kinase-like ATPase, C-terminal domain"/>
    <property type="match status" value="1"/>
</dbReference>
<dbReference type="AlphaFoldDB" id="A0A937XGQ4"/>
<evidence type="ECO:0000256" key="1">
    <source>
        <dbReference type="ARBA" id="ARBA00000085"/>
    </source>
</evidence>
<dbReference type="InterPro" id="IPR036097">
    <property type="entry name" value="HisK_dim/P_sf"/>
</dbReference>
<evidence type="ECO:0000256" key="3">
    <source>
        <dbReference type="ARBA" id="ARBA00022553"/>
    </source>
</evidence>
<dbReference type="GO" id="GO:0000155">
    <property type="term" value="F:phosphorelay sensor kinase activity"/>
    <property type="evidence" value="ECO:0007669"/>
    <property type="project" value="InterPro"/>
</dbReference>
<dbReference type="PANTHER" id="PTHR43065">
    <property type="entry name" value="SENSOR HISTIDINE KINASE"/>
    <property type="match status" value="1"/>
</dbReference>
<protein>
    <recommendedName>
        <fullName evidence="2">histidine kinase</fullName>
        <ecNumber evidence="2">2.7.13.3</ecNumber>
    </recommendedName>
</protein>
<dbReference type="PROSITE" id="PS50109">
    <property type="entry name" value="HIS_KIN"/>
    <property type="match status" value="1"/>
</dbReference>
<comment type="catalytic activity">
    <reaction evidence="1">
        <text>ATP + protein L-histidine = ADP + protein N-phospho-L-histidine.</text>
        <dbReference type="EC" id="2.7.13.3"/>
    </reaction>
</comment>
<dbReference type="Pfam" id="PF02518">
    <property type="entry name" value="HATPase_c"/>
    <property type="match status" value="1"/>
</dbReference>
<dbReference type="InterPro" id="IPR003661">
    <property type="entry name" value="HisK_dim/P_dom"/>
</dbReference>
<evidence type="ECO:0000313" key="5">
    <source>
        <dbReference type="EMBL" id="MBM3331311.1"/>
    </source>
</evidence>
<gene>
    <name evidence="5" type="ORF">FJY68_05580</name>
</gene>
<dbReference type="InterPro" id="IPR003594">
    <property type="entry name" value="HATPase_dom"/>
</dbReference>
<organism evidence="5 6">
    <name type="scientific">candidate division WOR-3 bacterium</name>
    <dbReference type="NCBI Taxonomy" id="2052148"/>
    <lineage>
        <taxon>Bacteria</taxon>
        <taxon>Bacteria division WOR-3</taxon>
    </lineage>
</organism>
<evidence type="ECO:0000313" key="6">
    <source>
        <dbReference type="Proteomes" id="UP000779900"/>
    </source>
</evidence>
<dbReference type="CDD" id="cd00082">
    <property type="entry name" value="HisKA"/>
    <property type="match status" value="1"/>
</dbReference>